<keyword evidence="8 9" id="KW-0413">Isomerase</keyword>
<dbReference type="Proteomes" id="UP001206312">
    <property type="component" value="Unassembled WGS sequence"/>
</dbReference>
<evidence type="ECO:0000256" key="5">
    <source>
        <dbReference type="ARBA" id="ARBA00022605"/>
    </source>
</evidence>
<protein>
    <recommendedName>
        <fullName evidence="4 9">N-(5'-phosphoribosyl)anthranilate isomerase</fullName>
        <shortName evidence="9">PRAI</shortName>
        <ecNumber evidence="3 9">5.3.1.24</ecNumber>
    </recommendedName>
</protein>
<reference evidence="11 12" key="1">
    <citation type="submission" date="2022-06" db="EMBL/GenBank/DDBJ databases">
        <authorList>
            <person name="Xuan X."/>
        </authorList>
    </citation>
    <scope>NUCLEOTIDE SEQUENCE [LARGE SCALE GENOMIC DNA]</scope>
    <source>
        <strain evidence="11 12">2V75</strain>
    </source>
</reference>
<keyword evidence="6 9" id="KW-0822">Tryptophan biosynthesis</keyword>
<keyword evidence="5 9" id="KW-0028">Amino-acid biosynthesis</keyword>
<dbReference type="EMBL" id="JAMXIB010000005">
    <property type="protein sequence ID" value="MCO5724885.1"/>
    <property type="molecule type" value="Genomic_DNA"/>
</dbReference>
<keyword evidence="7 9" id="KW-0057">Aromatic amino acid biosynthesis</keyword>
<dbReference type="InterPro" id="IPR011060">
    <property type="entry name" value="RibuloseP-bd_barrel"/>
</dbReference>
<dbReference type="RefSeq" id="WP_252741257.1">
    <property type="nucleotide sequence ID" value="NZ_JAMXIB010000005.1"/>
</dbReference>
<proteinExistence type="inferred from homology"/>
<gene>
    <name evidence="9" type="primary">trpF</name>
    <name evidence="11" type="ORF">NG653_08435</name>
</gene>
<feature type="domain" description="N-(5'phosphoribosyl) anthranilate isomerase (PRAI)" evidence="10">
    <location>
        <begin position="6"/>
        <end position="203"/>
    </location>
</feature>
<evidence type="ECO:0000256" key="8">
    <source>
        <dbReference type="ARBA" id="ARBA00023235"/>
    </source>
</evidence>
<dbReference type="Pfam" id="PF00697">
    <property type="entry name" value="PRAI"/>
    <property type="match status" value="1"/>
</dbReference>
<dbReference type="HAMAP" id="MF_00135">
    <property type="entry name" value="PRAI"/>
    <property type="match status" value="1"/>
</dbReference>
<dbReference type="Gene3D" id="3.20.20.70">
    <property type="entry name" value="Aldolase class I"/>
    <property type="match status" value="1"/>
</dbReference>
<dbReference type="InterPro" id="IPR044643">
    <property type="entry name" value="TrpF_fam"/>
</dbReference>
<comment type="catalytic activity">
    <reaction evidence="1 9">
        <text>N-(5-phospho-beta-D-ribosyl)anthranilate = 1-(2-carboxyphenylamino)-1-deoxy-D-ribulose 5-phosphate</text>
        <dbReference type="Rhea" id="RHEA:21540"/>
        <dbReference type="ChEBI" id="CHEBI:18277"/>
        <dbReference type="ChEBI" id="CHEBI:58613"/>
        <dbReference type="EC" id="5.3.1.24"/>
    </reaction>
</comment>
<evidence type="ECO:0000256" key="9">
    <source>
        <dbReference type="HAMAP-Rule" id="MF_00135"/>
    </source>
</evidence>
<comment type="pathway">
    <text evidence="2 9">Amino-acid biosynthesis; L-tryptophan biosynthesis; L-tryptophan from chorismate: step 3/5.</text>
</comment>
<evidence type="ECO:0000256" key="1">
    <source>
        <dbReference type="ARBA" id="ARBA00001164"/>
    </source>
</evidence>
<sequence length="223" mass="24571">MKLKVCGMKHNTAQVAALGPDYLGFILWEGSARYFGASSLPQLPEGIRRVGVFVDAPPATLLERTAALELDAVQLHGEESPEYCNTLKLRLGEKELIKAFALGPGFDFAPLEAYLPCCDFFLFDTRGPLPGGNGVAFDWGLLEAYPFEKLFFLSGGIGLSDTAKLGEFLRHPAGRYCHAVDVNSRFEIRPGEKDPETLRAFMESPFWTSGPGEDTTTKYKKKL</sequence>
<evidence type="ECO:0000259" key="10">
    <source>
        <dbReference type="Pfam" id="PF00697"/>
    </source>
</evidence>
<evidence type="ECO:0000256" key="3">
    <source>
        <dbReference type="ARBA" id="ARBA00012572"/>
    </source>
</evidence>
<keyword evidence="12" id="KW-1185">Reference proteome</keyword>
<dbReference type="PANTHER" id="PTHR42894">
    <property type="entry name" value="N-(5'-PHOSPHORIBOSYL)ANTHRANILATE ISOMERASE"/>
    <property type="match status" value="1"/>
</dbReference>
<evidence type="ECO:0000256" key="4">
    <source>
        <dbReference type="ARBA" id="ARBA00022272"/>
    </source>
</evidence>
<evidence type="ECO:0000256" key="7">
    <source>
        <dbReference type="ARBA" id="ARBA00023141"/>
    </source>
</evidence>
<evidence type="ECO:0000313" key="12">
    <source>
        <dbReference type="Proteomes" id="UP001206312"/>
    </source>
</evidence>
<evidence type="ECO:0000256" key="6">
    <source>
        <dbReference type="ARBA" id="ARBA00022822"/>
    </source>
</evidence>
<comment type="similarity">
    <text evidence="9">Belongs to the TrpF family.</text>
</comment>
<dbReference type="SUPFAM" id="SSF51366">
    <property type="entry name" value="Ribulose-phoshate binding barrel"/>
    <property type="match status" value="1"/>
</dbReference>
<name>A0ABT1AXY4_9FLAO</name>
<dbReference type="InterPro" id="IPR001240">
    <property type="entry name" value="PRAI_dom"/>
</dbReference>
<organism evidence="11 12">
    <name type="scientific">Robiginitalea marina</name>
    <dbReference type="NCBI Taxonomy" id="2954105"/>
    <lineage>
        <taxon>Bacteria</taxon>
        <taxon>Pseudomonadati</taxon>
        <taxon>Bacteroidota</taxon>
        <taxon>Flavobacteriia</taxon>
        <taxon>Flavobacteriales</taxon>
        <taxon>Flavobacteriaceae</taxon>
        <taxon>Robiginitalea</taxon>
    </lineage>
</organism>
<evidence type="ECO:0000256" key="2">
    <source>
        <dbReference type="ARBA" id="ARBA00004664"/>
    </source>
</evidence>
<comment type="caution">
    <text evidence="11">The sequence shown here is derived from an EMBL/GenBank/DDBJ whole genome shotgun (WGS) entry which is preliminary data.</text>
</comment>
<dbReference type="CDD" id="cd00405">
    <property type="entry name" value="PRAI"/>
    <property type="match status" value="1"/>
</dbReference>
<evidence type="ECO:0000313" key="11">
    <source>
        <dbReference type="EMBL" id="MCO5724885.1"/>
    </source>
</evidence>
<dbReference type="EC" id="5.3.1.24" evidence="3 9"/>
<accession>A0ABT1AXY4</accession>
<dbReference type="GO" id="GO:0016853">
    <property type="term" value="F:isomerase activity"/>
    <property type="evidence" value="ECO:0007669"/>
    <property type="project" value="UniProtKB-KW"/>
</dbReference>
<dbReference type="InterPro" id="IPR013785">
    <property type="entry name" value="Aldolase_TIM"/>
</dbReference>
<dbReference type="PANTHER" id="PTHR42894:SF1">
    <property type="entry name" value="N-(5'-PHOSPHORIBOSYL)ANTHRANILATE ISOMERASE"/>
    <property type="match status" value="1"/>
</dbReference>